<dbReference type="EMBL" id="MT135026">
    <property type="protein sequence ID" value="QIW91120.1"/>
    <property type="molecule type" value="Genomic_DNA"/>
</dbReference>
<sequence length="71" mass="8226">MKDKQQLKVRCSIHIAEQLMQLPEFRDMSVTKIFQTLSTDYLNKSAFQHVGAINGKSRNHHSYKKCKECGV</sequence>
<name>A0A6H0X9Z7_9CAUD</name>
<accession>A0A6H0X9Z7</accession>
<evidence type="ECO:0000313" key="2">
    <source>
        <dbReference type="Proteomes" id="UP000502092"/>
    </source>
</evidence>
<protein>
    <submittedName>
        <fullName evidence="1">Uncharacterized protein</fullName>
    </submittedName>
</protein>
<gene>
    <name evidence="1" type="ORF">COHAPHLL_00284</name>
</gene>
<proteinExistence type="predicted"/>
<organism evidence="1 2">
    <name type="scientific">Vibrio phage V09</name>
    <dbReference type="NCBI Taxonomy" id="2724327"/>
    <lineage>
        <taxon>Viruses</taxon>
        <taxon>Duplodnaviria</taxon>
        <taxon>Heunggongvirae</taxon>
        <taxon>Uroviricota</taxon>
        <taxon>Caudoviricetes</taxon>
        <taxon>Pantevenvirales</taxon>
        <taxon>Straboviridae</taxon>
        <taxon>Schizotequatrovirus</taxon>
        <taxon>Schizotequatrovirus KVP40</taxon>
    </lineage>
</organism>
<evidence type="ECO:0000313" key="1">
    <source>
        <dbReference type="EMBL" id="QIW91120.1"/>
    </source>
</evidence>
<dbReference type="Proteomes" id="UP000502092">
    <property type="component" value="Segment"/>
</dbReference>
<reference evidence="1 2" key="1">
    <citation type="submission" date="2020-03" db="EMBL/GenBank/DDBJ databases">
        <authorList>
            <person name="Ni P."/>
            <person name="Yin Y."/>
        </authorList>
    </citation>
    <scope>NUCLEOTIDE SEQUENCE [LARGE SCALE GENOMIC DNA]</scope>
</reference>